<protein>
    <submittedName>
        <fullName evidence="1">Uncharacterized protein</fullName>
    </submittedName>
</protein>
<reference evidence="2" key="1">
    <citation type="journal article" date="2013" name="Nature">
        <title>Pan genome of the phytoplankton Emiliania underpins its global distribution.</title>
        <authorList>
            <person name="Read B.A."/>
            <person name="Kegel J."/>
            <person name="Klute M.J."/>
            <person name="Kuo A."/>
            <person name="Lefebvre S.C."/>
            <person name="Maumus F."/>
            <person name="Mayer C."/>
            <person name="Miller J."/>
            <person name="Monier A."/>
            <person name="Salamov A."/>
            <person name="Young J."/>
            <person name="Aguilar M."/>
            <person name="Claverie J.M."/>
            <person name="Frickenhaus S."/>
            <person name="Gonzalez K."/>
            <person name="Herman E.K."/>
            <person name="Lin Y.C."/>
            <person name="Napier J."/>
            <person name="Ogata H."/>
            <person name="Sarno A.F."/>
            <person name="Shmutz J."/>
            <person name="Schroeder D."/>
            <person name="de Vargas C."/>
            <person name="Verret F."/>
            <person name="von Dassow P."/>
            <person name="Valentin K."/>
            <person name="Van de Peer Y."/>
            <person name="Wheeler G."/>
            <person name="Dacks J.B."/>
            <person name="Delwiche C.F."/>
            <person name="Dyhrman S.T."/>
            <person name="Glockner G."/>
            <person name="John U."/>
            <person name="Richards T."/>
            <person name="Worden A.Z."/>
            <person name="Zhang X."/>
            <person name="Grigoriev I.V."/>
            <person name="Allen A.E."/>
            <person name="Bidle K."/>
            <person name="Borodovsky M."/>
            <person name="Bowler C."/>
            <person name="Brownlee C."/>
            <person name="Cock J.M."/>
            <person name="Elias M."/>
            <person name="Gladyshev V.N."/>
            <person name="Groth M."/>
            <person name="Guda C."/>
            <person name="Hadaegh A."/>
            <person name="Iglesias-Rodriguez M.D."/>
            <person name="Jenkins J."/>
            <person name="Jones B.M."/>
            <person name="Lawson T."/>
            <person name="Leese F."/>
            <person name="Lindquist E."/>
            <person name="Lobanov A."/>
            <person name="Lomsadze A."/>
            <person name="Malik S.B."/>
            <person name="Marsh M.E."/>
            <person name="Mackinder L."/>
            <person name="Mock T."/>
            <person name="Mueller-Roeber B."/>
            <person name="Pagarete A."/>
            <person name="Parker M."/>
            <person name="Probert I."/>
            <person name="Quesneville H."/>
            <person name="Raines C."/>
            <person name="Rensing S.A."/>
            <person name="Riano-Pachon D.M."/>
            <person name="Richier S."/>
            <person name="Rokitta S."/>
            <person name="Shiraiwa Y."/>
            <person name="Soanes D.M."/>
            <person name="van der Giezen M."/>
            <person name="Wahlund T.M."/>
            <person name="Williams B."/>
            <person name="Wilson W."/>
            <person name="Wolfe G."/>
            <person name="Wurch L.L."/>
        </authorList>
    </citation>
    <scope>NUCLEOTIDE SEQUENCE</scope>
</reference>
<dbReference type="RefSeq" id="XP_005765131.1">
    <property type="nucleotide sequence ID" value="XM_005765074.1"/>
</dbReference>
<keyword evidence="2" id="KW-1185">Reference proteome</keyword>
<dbReference type="GeneID" id="17258738"/>
<evidence type="ECO:0000313" key="1">
    <source>
        <dbReference type="EnsemblProtists" id="EOD12702"/>
    </source>
</evidence>
<dbReference type="KEGG" id="ehx:EMIHUDRAFT_357329"/>
<dbReference type="HOGENOM" id="CLU_3036405_0_0_1"/>
<dbReference type="EnsemblProtists" id="EOD12702">
    <property type="protein sequence ID" value="EOD12702"/>
    <property type="gene ID" value="EMIHUDRAFT_357329"/>
</dbReference>
<accession>A0A0D3IN67</accession>
<organism evidence="1 2">
    <name type="scientific">Emiliania huxleyi (strain CCMP1516)</name>
    <dbReference type="NCBI Taxonomy" id="280463"/>
    <lineage>
        <taxon>Eukaryota</taxon>
        <taxon>Haptista</taxon>
        <taxon>Haptophyta</taxon>
        <taxon>Prymnesiophyceae</taxon>
        <taxon>Isochrysidales</taxon>
        <taxon>Noelaerhabdaceae</taxon>
        <taxon>Emiliania</taxon>
    </lineage>
</organism>
<evidence type="ECO:0000313" key="2">
    <source>
        <dbReference type="Proteomes" id="UP000013827"/>
    </source>
</evidence>
<dbReference type="PaxDb" id="2903-EOD12702"/>
<proteinExistence type="predicted"/>
<dbReference type="AlphaFoldDB" id="A0A0D3IN67"/>
<name>A0A0D3IN67_EMIH1</name>
<dbReference type="Proteomes" id="UP000013827">
    <property type="component" value="Unassembled WGS sequence"/>
</dbReference>
<reference evidence="1" key="2">
    <citation type="submission" date="2024-10" db="UniProtKB">
        <authorList>
            <consortium name="EnsemblProtists"/>
        </authorList>
    </citation>
    <scope>IDENTIFICATION</scope>
</reference>
<sequence length="55" mass="5917">MEVRWPASAFAANKADHPHLDYGLLERDTRSQGRVRKGAPFLAPGAPTWAAADAA</sequence>